<sequence length="507" mass="56665">MMLAFSYTRSTFPAPDETTLATASIHQDLFQQPGALMHSSIVEPTSSTSGRFKRRNTSIMLTLPGRSVEKPVLSASIRLPDEILSQIVTYALDRAFCNLDVATTSSSRKPSFTRIEGMSRSSRRLRAIALSEWFRLFLVWDINDWTWASRLKGLHSWVRHIICPPHALEFPAPSNVLENFPNLRSARLSLSCDYQFNSLQSLVEMYPSAPAQLELVPGFSYREPVTAFPPTMTSLSVHSTHGSETPLLRALGLQCPELRTLRLNKCTMFDCCIDPSSRIQQPGDSDHEPGDGYYGQLADGSECLFWGAFPFDHNIYFGSEGVEAYADELATELEPLVNLEEISLGVYLTPHDSLAEHRLSHYPWRHLETAQVAMNTVPPVNSPNIPPSHIATPAPATPPLFPFSTSQLPPPSYVNPALWSYDCKTCRKVYAESTSDAERTAGLVLAKKLPKLKQIEWASFFESRSPTHSECTLGKQDTFGYRRGTGSHKWHVVRDEAGVILDLVQVY</sequence>
<accession>A0A8H2XGH2</accession>
<dbReference type="AlphaFoldDB" id="A0A8H2XGH2"/>
<dbReference type="EMBL" id="CAJMWS010000322">
    <property type="protein sequence ID" value="CAE6422339.1"/>
    <property type="molecule type" value="Genomic_DNA"/>
</dbReference>
<evidence type="ECO:0000313" key="2">
    <source>
        <dbReference type="Proteomes" id="UP000663846"/>
    </source>
</evidence>
<dbReference type="Proteomes" id="UP000663846">
    <property type="component" value="Unassembled WGS sequence"/>
</dbReference>
<proteinExistence type="predicted"/>
<name>A0A8H2XGH2_9AGAM</name>
<comment type="caution">
    <text evidence="1">The sequence shown here is derived from an EMBL/GenBank/DDBJ whole genome shotgun (WGS) entry which is preliminary data.</text>
</comment>
<evidence type="ECO:0000313" key="1">
    <source>
        <dbReference type="EMBL" id="CAE6422339.1"/>
    </source>
</evidence>
<reference evidence="1" key="1">
    <citation type="submission" date="2021-01" db="EMBL/GenBank/DDBJ databases">
        <authorList>
            <person name="Kaushik A."/>
        </authorList>
    </citation>
    <scope>NUCLEOTIDE SEQUENCE</scope>
    <source>
        <strain evidence="1">AG1-1C</strain>
    </source>
</reference>
<protein>
    <submittedName>
        <fullName evidence="1">Uncharacterized protein</fullName>
    </submittedName>
</protein>
<organism evidence="1 2">
    <name type="scientific">Rhizoctonia solani</name>
    <dbReference type="NCBI Taxonomy" id="456999"/>
    <lineage>
        <taxon>Eukaryota</taxon>
        <taxon>Fungi</taxon>
        <taxon>Dikarya</taxon>
        <taxon>Basidiomycota</taxon>
        <taxon>Agaricomycotina</taxon>
        <taxon>Agaricomycetes</taxon>
        <taxon>Cantharellales</taxon>
        <taxon>Ceratobasidiaceae</taxon>
        <taxon>Rhizoctonia</taxon>
    </lineage>
</organism>
<gene>
    <name evidence="1" type="ORF">RDB_LOCUS90185</name>
</gene>